<evidence type="ECO:0000256" key="2">
    <source>
        <dbReference type="ARBA" id="ARBA00022692"/>
    </source>
</evidence>
<feature type="transmembrane region" description="Helical" evidence="5">
    <location>
        <begin position="372"/>
        <end position="390"/>
    </location>
</feature>
<dbReference type="InterPro" id="IPR001902">
    <property type="entry name" value="SLC26A/SulP_fam"/>
</dbReference>
<dbReference type="Pfam" id="PF01740">
    <property type="entry name" value="STAS"/>
    <property type="match status" value="1"/>
</dbReference>
<keyword evidence="8" id="KW-1185">Reference proteome</keyword>
<dbReference type="InterPro" id="IPR036513">
    <property type="entry name" value="STAS_dom_sf"/>
</dbReference>
<dbReference type="EMBL" id="SGWV01000013">
    <property type="protein sequence ID" value="RZS46876.1"/>
    <property type="molecule type" value="Genomic_DNA"/>
</dbReference>
<sequence>MPAPLPASPTPPPRWPGRLASLLGDWVLEVDRATLRSDLQAALLGALLVLPQGIAFAALAGLPAQYGLYSAVVPCIVAALAGSSRQVMSGPTNANSLALAAMLAPLAVTGSAHYIELALMVTLMVGAIQLGVGAMRLGRLADFISPAALLGFTSGAALLIGVHALRDATESGVPAGMGAARTVWALLSTLSASHPLALAVAALALLGAWASRHIWPRCPHLLIGLVLASAAGVLAQALLAGRVAPLVVTGTLPHPWPSLHLPQVSWAEGVELFDKALALSVIALGQSLSIAKVLAARSGQRLDVNREFVGQGLSNLVGGVMQCYLSCGSLNRSLPNLQAGARTPLAAVGSALLLLVLVALLADALAQIPRAAIAGLLLVVAASLLDLSAWRRLWRIDRAEAGVALATLLATLTLRLESAILLGAGLSLLVYLYRSSRPAMRLMGFDRTGPERRFVVRADTPGALPACPQLHLLRMEGSIFFGAASHVDAQLHALRQAPSPEQAPRHLLVMAKSMNSLDAAGAEVWEHELRERRAMGGDLHFHRPRPQVLALWQRSGFLDRLGPGHVHADKQVALAAIHPTLDPAICARCQVRVFRECQQDDPGAAI</sequence>
<reference evidence="7 8" key="1">
    <citation type="submission" date="2019-02" db="EMBL/GenBank/DDBJ databases">
        <title>Genomic Encyclopedia of Type Strains, Phase IV (KMG-IV): sequencing the most valuable type-strain genomes for metagenomic binning, comparative biology and taxonomic classification.</title>
        <authorList>
            <person name="Goeker M."/>
        </authorList>
    </citation>
    <scope>NUCLEOTIDE SEQUENCE [LARGE SCALE GENOMIC DNA]</scope>
    <source>
        <strain evidence="7 8">DSM 10617</strain>
    </source>
</reference>
<accession>A0A4Q7LA20</accession>
<name>A0A4Q7LA20_9BURK</name>
<dbReference type="Proteomes" id="UP000293433">
    <property type="component" value="Unassembled WGS sequence"/>
</dbReference>
<dbReference type="SUPFAM" id="SSF52091">
    <property type="entry name" value="SpoIIaa-like"/>
    <property type="match status" value="1"/>
</dbReference>
<protein>
    <submittedName>
        <fullName evidence="7">SulP family sulfate permease</fullName>
    </submittedName>
</protein>
<comment type="caution">
    <text evidence="7">The sequence shown here is derived from an EMBL/GenBank/DDBJ whole genome shotgun (WGS) entry which is preliminary data.</text>
</comment>
<dbReference type="Gene3D" id="3.30.750.24">
    <property type="entry name" value="STAS domain"/>
    <property type="match status" value="1"/>
</dbReference>
<evidence type="ECO:0000256" key="4">
    <source>
        <dbReference type="ARBA" id="ARBA00023136"/>
    </source>
</evidence>
<evidence type="ECO:0000256" key="3">
    <source>
        <dbReference type="ARBA" id="ARBA00022989"/>
    </source>
</evidence>
<dbReference type="GO" id="GO:0016020">
    <property type="term" value="C:membrane"/>
    <property type="evidence" value="ECO:0007669"/>
    <property type="project" value="UniProtKB-SubCell"/>
</dbReference>
<dbReference type="OrthoDB" id="9769739at2"/>
<evidence type="ECO:0000256" key="5">
    <source>
        <dbReference type="SAM" id="Phobius"/>
    </source>
</evidence>
<dbReference type="AlphaFoldDB" id="A0A4Q7LA20"/>
<evidence type="ECO:0000313" key="8">
    <source>
        <dbReference type="Proteomes" id="UP000293433"/>
    </source>
</evidence>
<evidence type="ECO:0000259" key="6">
    <source>
        <dbReference type="PROSITE" id="PS50801"/>
    </source>
</evidence>
<feature type="transmembrane region" description="Helical" evidence="5">
    <location>
        <begin position="147"/>
        <end position="165"/>
    </location>
</feature>
<keyword evidence="2 5" id="KW-0812">Transmembrane</keyword>
<keyword evidence="4 5" id="KW-0472">Membrane</keyword>
<evidence type="ECO:0000256" key="1">
    <source>
        <dbReference type="ARBA" id="ARBA00004141"/>
    </source>
</evidence>
<dbReference type="RefSeq" id="WP_130483721.1">
    <property type="nucleotide sequence ID" value="NZ_SGWV01000013.1"/>
</dbReference>
<proteinExistence type="predicted"/>
<feature type="transmembrane region" description="Helical" evidence="5">
    <location>
        <begin position="221"/>
        <end position="239"/>
    </location>
</feature>
<dbReference type="PROSITE" id="PS50801">
    <property type="entry name" value="STAS"/>
    <property type="match status" value="1"/>
</dbReference>
<feature type="transmembrane region" description="Helical" evidence="5">
    <location>
        <begin position="185"/>
        <end position="209"/>
    </location>
</feature>
<keyword evidence="3 5" id="KW-1133">Transmembrane helix</keyword>
<dbReference type="InterPro" id="IPR011547">
    <property type="entry name" value="SLC26A/SulP_dom"/>
</dbReference>
<feature type="transmembrane region" description="Helical" evidence="5">
    <location>
        <begin position="402"/>
        <end position="433"/>
    </location>
</feature>
<dbReference type="PANTHER" id="PTHR11814">
    <property type="entry name" value="SULFATE TRANSPORTER"/>
    <property type="match status" value="1"/>
</dbReference>
<comment type="subcellular location">
    <subcellularLocation>
        <location evidence="1">Membrane</location>
        <topology evidence="1">Multi-pass membrane protein</topology>
    </subcellularLocation>
</comment>
<feature type="transmembrane region" description="Helical" evidence="5">
    <location>
        <begin position="41"/>
        <end position="60"/>
    </location>
</feature>
<feature type="transmembrane region" description="Helical" evidence="5">
    <location>
        <begin position="66"/>
        <end position="82"/>
    </location>
</feature>
<dbReference type="GO" id="GO:0055085">
    <property type="term" value="P:transmembrane transport"/>
    <property type="evidence" value="ECO:0007669"/>
    <property type="project" value="InterPro"/>
</dbReference>
<feature type="domain" description="STAS" evidence="6">
    <location>
        <begin position="472"/>
        <end position="577"/>
    </location>
</feature>
<dbReference type="CDD" id="cd07042">
    <property type="entry name" value="STAS_SulP_like_sulfate_transporter"/>
    <property type="match status" value="1"/>
</dbReference>
<organism evidence="7 8">
    <name type="scientific">Sphaerotilus mobilis</name>
    <dbReference type="NCBI Taxonomy" id="47994"/>
    <lineage>
        <taxon>Bacteria</taxon>
        <taxon>Pseudomonadati</taxon>
        <taxon>Pseudomonadota</taxon>
        <taxon>Betaproteobacteria</taxon>
        <taxon>Burkholderiales</taxon>
        <taxon>Sphaerotilaceae</taxon>
        <taxon>Sphaerotilus</taxon>
    </lineage>
</organism>
<dbReference type="Pfam" id="PF00916">
    <property type="entry name" value="Sulfate_transp"/>
    <property type="match status" value="1"/>
</dbReference>
<feature type="transmembrane region" description="Helical" evidence="5">
    <location>
        <begin position="345"/>
        <end position="365"/>
    </location>
</feature>
<gene>
    <name evidence="7" type="ORF">EV685_3908</name>
</gene>
<dbReference type="InterPro" id="IPR002645">
    <property type="entry name" value="STAS_dom"/>
</dbReference>
<feature type="transmembrane region" description="Helical" evidence="5">
    <location>
        <begin position="117"/>
        <end position="135"/>
    </location>
</feature>
<evidence type="ECO:0000313" key="7">
    <source>
        <dbReference type="EMBL" id="RZS46876.1"/>
    </source>
</evidence>